<proteinExistence type="predicted"/>
<accession>A0A2R8BPZ4</accession>
<feature type="chain" id="PRO_5015318995" evidence="1">
    <location>
        <begin position="26"/>
        <end position="502"/>
    </location>
</feature>
<evidence type="ECO:0000313" key="3">
    <source>
        <dbReference type="Proteomes" id="UP000244912"/>
    </source>
</evidence>
<dbReference type="EMBL" id="ONZF01000001">
    <property type="protein sequence ID" value="SPJ22244.1"/>
    <property type="molecule type" value="Genomic_DNA"/>
</dbReference>
<evidence type="ECO:0000256" key="1">
    <source>
        <dbReference type="SAM" id="SignalP"/>
    </source>
</evidence>
<protein>
    <submittedName>
        <fullName evidence="2">Uncharacterized protein</fullName>
    </submittedName>
</protein>
<feature type="signal peptide" evidence="1">
    <location>
        <begin position="1"/>
        <end position="25"/>
    </location>
</feature>
<reference evidence="2 3" key="1">
    <citation type="submission" date="2018-03" db="EMBL/GenBank/DDBJ databases">
        <authorList>
            <person name="Keele B.F."/>
        </authorList>
    </citation>
    <scope>NUCLEOTIDE SEQUENCE [LARGE SCALE GENOMIC DNA]</scope>
    <source>
        <strain evidence="2 3">CECT 8504</strain>
    </source>
</reference>
<dbReference type="Proteomes" id="UP000244912">
    <property type="component" value="Unassembled WGS sequence"/>
</dbReference>
<organism evidence="2 3">
    <name type="scientific">Palleronia abyssalis</name>
    <dbReference type="NCBI Taxonomy" id="1501240"/>
    <lineage>
        <taxon>Bacteria</taxon>
        <taxon>Pseudomonadati</taxon>
        <taxon>Pseudomonadota</taxon>
        <taxon>Alphaproteobacteria</taxon>
        <taxon>Rhodobacterales</taxon>
        <taxon>Roseobacteraceae</taxon>
        <taxon>Palleronia</taxon>
    </lineage>
</organism>
<dbReference type="RefSeq" id="WP_108892161.1">
    <property type="nucleotide sequence ID" value="NZ_ONZF01000001.1"/>
</dbReference>
<evidence type="ECO:0000313" key="2">
    <source>
        <dbReference type="EMBL" id="SPJ22244.1"/>
    </source>
</evidence>
<keyword evidence="3" id="KW-1185">Reference proteome</keyword>
<gene>
    <name evidence="2" type="ORF">PAA8504_00032</name>
</gene>
<dbReference type="OrthoDB" id="7929427at2"/>
<sequence>MIKQVRSRARCGFLALVCCAGPVAAQQPLAALDWLSDTVSVPPPAPPIAEQPAVTDSARPGRIVVRPLDRPIPDLIGLTDPADRGLHGDLWAESEASTLIRQVQEMRPPSLPSMQKLLHDVLTVRATPPRDSAMGQAFYLARLDALLALGRFGSAREMMTLAGYQDPEIFRRWFDLTILTGSETQACQRMRDLPEITPTYPARIFCLARSGDWHAAAVTLETARALGVVTLAETERLTRFLDAHSQPGLLPPPATPSPLDFLLYEAIGEPLRTPSLPLPFAHADLRPITGWMARIEAAERLARYGAVAPGDLWSIYDERKPAASGLPWDRVAAAREVARALRANDADALSDALPRAWDLMSEAHLLPALAKMVGAKVAELKMEGRAGRIATRLALLAGHSADSPDPSLAALVERRDLPEDQRDPRLAAIAAGLAEDIPQSVSALIEQNRTGEALLHAVRLVEAGAGNNLDALTDGLSILSATGLRDTAFRAAIELVVMDAAQ</sequence>
<name>A0A2R8BPZ4_9RHOB</name>
<keyword evidence="1" id="KW-0732">Signal</keyword>
<dbReference type="AlphaFoldDB" id="A0A2R8BPZ4"/>